<sequence length="98" mass="10371">MPSATIVVARKGELMPEVLLVRRRSGDAFGNSYAFPGGVIDHDESNAHAVCDGLSADEANTILEAANGLDYYSAAVRELFEETGILLARDSGGNWVSA</sequence>
<dbReference type="Gene3D" id="3.90.79.10">
    <property type="entry name" value="Nucleoside Triphosphate Pyrophosphohydrolase"/>
    <property type="match status" value="1"/>
</dbReference>
<feature type="domain" description="Nudix hydrolase" evidence="7">
    <location>
        <begin position="1"/>
        <end position="98"/>
    </location>
</feature>
<evidence type="ECO:0000256" key="6">
    <source>
        <dbReference type="ARBA" id="ARBA00023211"/>
    </source>
</evidence>
<dbReference type="PROSITE" id="PS51462">
    <property type="entry name" value="NUDIX"/>
    <property type="match status" value="1"/>
</dbReference>
<keyword evidence="5" id="KW-0460">Magnesium</keyword>
<protein>
    <recommendedName>
        <fullName evidence="7">Nudix hydrolase domain-containing protein</fullName>
    </recommendedName>
</protein>
<evidence type="ECO:0000256" key="1">
    <source>
        <dbReference type="ARBA" id="ARBA00001936"/>
    </source>
</evidence>
<dbReference type="SUPFAM" id="SSF55811">
    <property type="entry name" value="Nudix"/>
    <property type="match status" value="1"/>
</dbReference>
<organism evidence="8">
    <name type="scientific">marine metagenome</name>
    <dbReference type="NCBI Taxonomy" id="408172"/>
    <lineage>
        <taxon>unclassified sequences</taxon>
        <taxon>metagenomes</taxon>
        <taxon>ecological metagenomes</taxon>
    </lineage>
</organism>
<reference evidence="8" key="1">
    <citation type="submission" date="2018-05" db="EMBL/GenBank/DDBJ databases">
        <authorList>
            <person name="Lanie J.A."/>
            <person name="Ng W.-L."/>
            <person name="Kazmierczak K.M."/>
            <person name="Andrzejewski T.M."/>
            <person name="Davidsen T.M."/>
            <person name="Wayne K.J."/>
            <person name="Tettelin H."/>
            <person name="Glass J.I."/>
            <person name="Rusch D."/>
            <person name="Podicherti R."/>
            <person name="Tsui H.-C.T."/>
            <person name="Winkler M.E."/>
        </authorList>
    </citation>
    <scope>NUCLEOTIDE SEQUENCE</scope>
</reference>
<dbReference type="PANTHER" id="PTHR12318:SF0">
    <property type="entry name" value="ACYL-COENZYME A DIPHOSPHATASE NUDT19"/>
    <property type="match status" value="1"/>
</dbReference>
<keyword evidence="6" id="KW-0464">Manganese</keyword>
<keyword evidence="4" id="KW-0378">Hydrolase</keyword>
<evidence type="ECO:0000256" key="5">
    <source>
        <dbReference type="ARBA" id="ARBA00022842"/>
    </source>
</evidence>
<keyword evidence="3" id="KW-0479">Metal-binding</keyword>
<evidence type="ECO:0000259" key="7">
    <source>
        <dbReference type="PROSITE" id="PS51462"/>
    </source>
</evidence>
<proteinExistence type="predicted"/>
<dbReference type="PANTHER" id="PTHR12318">
    <property type="entry name" value="TESTOSTERONE-REGULATED PROTEIN RP2"/>
    <property type="match status" value="1"/>
</dbReference>
<evidence type="ECO:0000256" key="2">
    <source>
        <dbReference type="ARBA" id="ARBA00001946"/>
    </source>
</evidence>
<comment type="cofactor">
    <cofactor evidence="2">
        <name>Mg(2+)</name>
        <dbReference type="ChEBI" id="CHEBI:18420"/>
    </cofactor>
</comment>
<feature type="non-terminal residue" evidence="8">
    <location>
        <position position="98"/>
    </location>
</feature>
<comment type="cofactor">
    <cofactor evidence="1">
        <name>Mn(2+)</name>
        <dbReference type="ChEBI" id="CHEBI:29035"/>
    </cofactor>
</comment>
<evidence type="ECO:0000256" key="4">
    <source>
        <dbReference type="ARBA" id="ARBA00022801"/>
    </source>
</evidence>
<dbReference type="InterPro" id="IPR039121">
    <property type="entry name" value="NUDT19"/>
</dbReference>
<dbReference type="InterPro" id="IPR015797">
    <property type="entry name" value="NUDIX_hydrolase-like_dom_sf"/>
</dbReference>
<evidence type="ECO:0000313" key="8">
    <source>
        <dbReference type="EMBL" id="SVC65599.1"/>
    </source>
</evidence>
<dbReference type="EMBL" id="UINC01103315">
    <property type="protein sequence ID" value="SVC65599.1"/>
    <property type="molecule type" value="Genomic_DNA"/>
</dbReference>
<name>A0A382NWU2_9ZZZZ</name>
<accession>A0A382NWU2</accession>
<dbReference type="AlphaFoldDB" id="A0A382NWU2"/>
<gene>
    <name evidence="8" type="ORF">METZ01_LOCUS318453</name>
</gene>
<evidence type="ECO:0000256" key="3">
    <source>
        <dbReference type="ARBA" id="ARBA00022723"/>
    </source>
</evidence>
<dbReference type="GO" id="GO:0016818">
    <property type="term" value="F:hydrolase activity, acting on acid anhydrides, in phosphorus-containing anhydrides"/>
    <property type="evidence" value="ECO:0007669"/>
    <property type="project" value="InterPro"/>
</dbReference>
<dbReference type="GO" id="GO:0046872">
    <property type="term" value="F:metal ion binding"/>
    <property type="evidence" value="ECO:0007669"/>
    <property type="project" value="UniProtKB-KW"/>
</dbReference>
<dbReference type="InterPro" id="IPR000086">
    <property type="entry name" value="NUDIX_hydrolase_dom"/>
</dbReference>